<dbReference type="WBParaSite" id="PEQ_0000166001-mRNA-1">
    <property type="protein sequence ID" value="PEQ_0000166001-mRNA-1"/>
    <property type="gene ID" value="PEQ_0000166001"/>
</dbReference>
<name>A0A914RAD2_PAREQ</name>
<feature type="compositionally biased region" description="Acidic residues" evidence="1">
    <location>
        <begin position="107"/>
        <end position="117"/>
    </location>
</feature>
<reference evidence="3" key="1">
    <citation type="submission" date="2022-11" db="UniProtKB">
        <authorList>
            <consortium name="WormBaseParasite"/>
        </authorList>
    </citation>
    <scope>IDENTIFICATION</scope>
</reference>
<evidence type="ECO:0000313" key="3">
    <source>
        <dbReference type="WBParaSite" id="PEQ_0000166001-mRNA-1"/>
    </source>
</evidence>
<dbReference type="Proteomes" id="UP000887564">
    <property type="component" value="Unplaced"/>
</dbReference>
<accession>A0A914RAD2</accession>
<protein>
    <submittedName>
        <fullName evidence="3">Uncharacterized protein</fullName>
    </submittedName>
</protein>
<evidence type="ECO:0000313" key="2">
    <source>
        <dbReference type="Proteomes" id="UP000887564"/>
    </source>
</evidence>
<keyword evidence="2" id="KW-1185">Reference proteome</keyword>
<sequence>MCYHAIENDEEDEVVDEDEGHEVMPYCGSDTPTTTLQRAKRSFVRRQNSMLKEYEEELTERMRDAIRRQSTEEGALDSLATHMANDEELSDEADVGSLTEPELKDLADDEDDMNSSK</sequence>
<evidence type="ECO:0000256" key="1">
    <source>
        <dbReference type="SAM" id="MobiDB-lite"/>
    </source>
</evidence>
<proteinExistence type="predicted"/>
<feature type="region of interest" description="Disordered" evidence="1">
    <location>
        <begin position="68"/>
        <end position="117"/>
    </location>
</feature>
<organism evidence="2 3">
    <name type="scientific">Parascaris equorum</name>
    <name type="common">Equine roundworm</name>
    <dbReference type="NCBI Taxonomy" id="6256"/>
    <lineage>
        <taxon>Eukaryota</taxon>
        <taxon>Metazoa</taxon>
        <taxon>Ecdysozoa</taxon>
        <taxon>Nematoda</taxon>
        <taxon>Chromadorea</taxon>
        <taxon>Rhabditida</taxon>
        <taxon>Spirurina</taxon>
        <taxon>Ascaridomorpha</taxon>
        <taxon>Ascaridoidea</taxon>
        <taxon>Ascarididae</taxon>
        <taxon>Parascaris</taxon>
    </lineage>
</organism>
<dbReference type="AlphaFoldDB" id="A0A914RAD2"/>